<dbReference type="NCBIfam" id="TIGR00075">
    <property type="entry name" value="hypD"/>
    <property type="match status" value="1"/>
</dbReference>
<dbReference type="GO" id="GO:0005506">
    <property type="term" value="F:iron ion binding"/>
    <property type="evidence" value="ECO:0007669"/>
    <property type="project" value="TreeGrafter"/>
</dbReference>
<gene>
    <name evidence="4" type="primary">hypD</name>
    <name evidence="4" type="ORF">HGG79_02520</name>
</gene>
<dbReference type="Pfam" id="PF01924">
    <property type="entry name" value="HypD"/>
    <property type="match status" value="1"/>
</dbReference>
<name>A0A923J0E7_CLOTT</name>
<dbReference type="GO" id="GO:0070025">
    <property type="term" value="F:carbon monoxide binding"/>
    <property type="evidence" value="ECO:0007669"/>
    <property type="project" value="TreeGrafter"/>
</dbReference>
<accession>A0A923J0E7</accession>
<dbReference type="Gene3D" id="6.10.20.100">
    <property type="match status" value="1"/>
</dbReference>
<dbReference type="PANTHER" id="PTHR30149">
    <property type="entry name" value="HYDROGENASE PROTEIN ASSEMBLY PROTEIN HYPD"/>
    <property type="match status" value="1"/>
</dbReference>
<protein>
    <submittedName>
        <fullName evidence="4">Hydrogenase formation protein HypD</fullName>
    </submittedName>
</protein>
<keyword evidence="2" id="KW-0479">Metal-binding</keyword>
<dbReference type="PANTHER" id="PTHR30149:SF0">
    <property type="entry name" value="HYDROGENASE MATURATION FACTOR HYPD"/>
    <property type="match status" value="1"/>
</dbReference>
<proteinExistence type="inferred from homology"/>
<organism evidence="4 5">
    <name type="scientific">Clostridium tetanomorphum</name>
    <dbReference type="NCBI Taxonomy" id="1553"/>
    <lineage>
        <taxon>Bacteria</taxon>
        <taxon>Bacillati</taxon>
        <taxon>Bacillota</taxon>
        <taxon>Clostridia</taxon>
        <taxon>Eubacteriales</taxon>
        <taxon>Clostridiaceae</taxon>
        <taxon>Clostridium</taxon>
    </lineage>
</organism>
<comment type="caution">
    <text evidence="4">The sequence shown here is derived from an EMBL/GenBank/DDBJ whole genome shotgun (WGS) entry which is preliminary data.</text>
</comment>
<dbReference type="AlphaFoldDB" id="A0A923J0E7"/>
<dbReference type="InterPro" id="IPR042244">
    <property type="entry name" value="HypD_2_sf"/>
</dbReference>
<sequence length="353" mass="40125">MFYKNKYLKIIDEINSYDKEINIMEVCGTHTEAISKFGIRSLLNSNINLISGPGCPVCVTHNQYIDYIYNLALHENITVATYGDMIRVPGSKLNISLEKAKALGADIRIVYSSIDALNLAIKNPHKRILFLGIGFETTTPHTAVAIKEAKDKKVNNFYVLSLHKSVEPVMRSLLEDRQLNIQGFLCPGHVGVIIGENGFKFLKHYKCAGVIAGFNMDEIILALFHIVKMIKEEKIELKNFYTSVVSKEGNTMALRTIEEVFCKKEDYWRGIGIINDSGFKIKHKYKQYDIENIYPFEYKFNEHNICQCGEILKGIKKPTECKLFKKICTPENPIGPCMVSVEGSCASYYKYLD</sequence>
<evidence type="ECO:0000256" key="2">
    <source>
        <dbReference type="ARBA" id="ARBA00022723"/>
    </source>
</evidence>
<comment type="similarity">
    <text evidence="1">Belongs to the HypD family.</text>
</comment>
<keyword evidence="5" id="KW-1185">Reference proteome</keyword>
<evidence type="ECO:0000256" key="3">
    <source>
        <dbReference type="ARBA" id="ARBA00023004"/>
    </source>
</evidence>
<dbReference type="GO" id="GO:0051539">
    <property type="term" value="F:4 iron, 4 sulfur cluster binding"/>
    <property type="evidence" value="ECO:0007669"/>
    <property type="project" value="TreeGrafter"/>
</dbReference>
<reference evidence="4 5" key="1">
    <citation type="submission" date="2020-04" db="EMBL/GenBank/DDBJ databases">
        <title>Genomic insights into acetone-butanol-ethanol (ABE) fermentation by sequencing solventogenic clostridia strains.</title>
        <authorList>
            <person name="Brown S."/>
        </authorList>
    </citation>
    <scope>NUCLEOTIDE SEQUENCE [LARGE SCALE GENOMIC DNA]</scope>
    <source>
        <strain evidence="4 5">DJ011</strain>
    </source>
</reference>
<dbReference type="InterPro" id="IPR002780">
    <property type="entry name" value="Hyd_form_HypD"/>
</dbReference>
<evidence type="ECO:0000313" key="4">
    <source>
        <dbReference type="EMBL" id="MBC2396655.1"/>
    </source>
</evidence>
<dbReference type="GO" id="GO:0051604">
    <property type="term" value="P:protein maturation"/>
    <property type="evidence" value="ECO:0007669"/>
    <property type="project" value="TreeGrafter"/>
</dbReference>
<dbReference type="RefSeq" id="WP_035144872.1">
    <property type="nucleotide sequence ID" value="NZ_JAAZWO010000002.1"/>
</dbReference>
<dbReference type="InterPro" id="IPR042243">
    <property type="entry name" value="HypD_1"/>
</dbReference>
<evidence type="ECO:0000256" key="1">
    <source>
        <dbReference type="ARBA" id="ARBA00007888"/>
    </source>
</evidence>
<dbReference type="Gene3D" id="3.40.50.11740">
    <property type="entry name" value="HypD, alpha/beta domain 2"/>
    <property type="match status" value="2"/>
</dbReference>
<dbReference type="EMBL" id="JAAZWO010000002">
    <property type="protein sequence ID" value="MBC2396655.1"/>
    <property type="molecule type" value="Genomic_DNA"/>
</dbReference>
<keyword evidence="3" id="KW-0408">Iron</keyword>
<evidence type="ECO:0000313" key="5">
    <source>
        <dbReference type="Proteomes" id="UP000563151"/>
    </source>
</evidence>
<dbReference type="PIRSF" id="PIRSF005622">
    <property type="entry name" value="Hydrgn_mat_hypD"/>
    <property type="match status" value="1"/>
</dbReference>
<dbReference type="Proteomes" id="UP000563151">
    <property type="component" value="Unassembled WGS sequence"/>
</dbReference>